<protein>
    <recommendedName>
        <fullName evidence="5">Succinate dehydrogenase cytochrome b556 subunit</fullName>
    </recommendedName>
</protein>
<evidence type="ECO:0000256" key="7">
    <source>
        <dbReference type="ARBA" id="ARBA00022692"/>
    </source>
</evidence>
<gene>
    <name evidence="14" type="ORF">A8950_1927</name>
</gene>
<accession>A0A4R6WRF8</accession>
<dbReference type="PROSITE" id="PS01001">
    <property type="entry name" value="SDH_CYT_2"/>
    <property type="match status" value="1"/>
</dbReference>
<comment type="function">
    <text evidence="2">Membrane-anchoring subunit of succinate dehydrogenase (SDH).</text>
</comment>
<dbReference type="Pfam" id="PF01127">
    <property type="entry name" value="Sdh_cyt"/>
    <property type="match status" value="1"/>
</dbReference>
<dbReference type="PROSITE" id="PS01000">
    <property type="entry name" value="SDH_CYT_1"/>
    <property type="match status" value="1"/>
</dbReference>
<comment type="subunit">
    <text evidence="12">Part of an enzyme complex containing four subunits: a flavoprotein, an iron-sulfur protein, plus two membrane-anchoring proteins, SdhC and SdhD. The complex can form homotrimers.</text>
</comment>
<dbReference type="InterPro" id="IPR000701">
    <property type="entry name" value="SuccDH_FuR_B_TM-su"/>
</dbReference>
<dbReference type="GO" id="GO:0046872">
    <property type="term" value="F:metal ion binding"/>
    <property type="evidence" value="ECO:0007669"/>
    <property type="project" value="UniProtKB-KW"/>
</dbReference>
<keyword evidence="9 13" id="KW-1133">Transmembrane helix</keyword>
<comment type="subcellular location">
    <subcellularLocation>
        <location evidence="3">Membrane</location>
        <topology evidence="3">Multi-pass membrane protein</topology>
    </subcellularLocation>
</comment>
<dbReference type="Gene3D" id="1.20.1300.10">
    <property type="entry name" value="Fumarate reductase/succinate dehydrogenase, transmembrane subunit"/>
    <property type="match status" value="1"/>
</dbReference>
<dbReference type="GO" id="GO:0006099">
    <property type="term" value="P:tricarboxylic acid cycle"/>
    <property type="evidence" value="ECO:0007669"/>
    <property type="project" value="InterPro"/>
</dbReference>
<dbReference type="InterPro" id="IPR014314">
    <property type="entry name" value="Succ_DH_cytb556"/>
</dbReference>
<keyword evidence="11 13" id="KW-0472">Membrane</keyword>
<evidence type="ECO:0000313" key="14">
    <source>
        <dbReference type="EMBL" id="TDQ82107.1"/>
    </source>
</evidence>
<evidence type="ECO:0000256" key="11">
    <source>
        <dbReference type="ARBA" id="ARBA00023136"/>
    </source>
</evidence>
<evidence type="ECO:0000256" key="4">
    <source>
        <dbReference type="ARBA" id="ARBA00007244"/>
    </source>
</evidence>
<dbReference type="PANTHER" id="PTHR10978:SF5">
    <property type="entry name" value="SUCCINATE DEHYDROGENASE CYTOCHROME B560 SUBUNIT, MITOCHONDRIAL"/>
    <property type="match status" value="1"/>
</dbReference>
<comment type="cofactor">
    <cofactor evidence="1">
        <name>heme</name>
        <dbReference type="ChEBI" id="CHEBI:30413"/>
    </cofactor>
</comment>
<feature type="transmembrane region" description="Helical" evidence="13">
    <location>
        <begin position="93"/>
        <end position="114"/>
    </location>
</feature>
<dbReference type="PANTHER" id="PTHR10978">
    <property type="entry name" value="SUCCINATE DEHYDROGENASE CYTOCHROME B560 SUBUNIT"/>
    <property type="match status" value="1"/>
</dbReference>
<dbReference type="InterPro" id="IPR034804">
    <property type="entry name" value="SQR/QFR_C/D"/>
</dbReference>
<dbReference type="InterPro" id="IPR018495">
    <property type="entry name" value="Succ_DH_cyt_bsu_CS"/>
</dbReference>
<evidence type="ECO:0000256" key="10">
    <source>
        <dbReference type="ARBA" id="ARBA00023004"/>
    </source>
</evidence>
<keyword evidence="7 13" id="KW-0812">Transmembrane</keyword>
<dbReference type="GO" id="GO:0009055">
    <property type="term" value="F:electron transfer activity"/>
    <property type="evidence" value="ECO:0007669"/>
    <property type="project" value="InterPro"/>
</dbReference>
<proteinExistence type="inferred from homology"/>
<evidence type="ECO:0000256" key="3">
    <source>
        <dbReference type="ARBA" id="ARBA00004141"/>
    </source>
</evidence>
<reference evidence="14 15" key="1">
    <citation type="submission" date="2019-03" db="EMBL/GenBank/DDBJ databases">
        <title>Genomic Encyclopedia of Type Strains, Phase III (KMG-III): the genomes of soil and plant-associated and newly described type strains.</title>
        <authorList>
            <person name="Whitman W."/>
        </authorList>
    </citation>
    <scope>NUCLEOTIDE SEQUENCE [LARGE SCALE GENOMIC DNA]</scope>
    <source>
        <strain evidence="14 15">CGMCC 1.7660</strain>
    </source>
</reference>
<dbReference type="AlphaFoldDB" id="A0A4R6WRF8"/>
<evidence type="ECO:0000256" key="1">
    <source>
        <dbReference type="ARBA" id="ARBA00001971"/>
    </source>
</evidence>
<organism evidence="14 15">
    <name type="scientific">Dongia mobilis</name>
    <dbReference type="NCBI Taxonomy" id="578943"/>
    <lineage>
        <taxon>Bacteria</taxon>
        <taxon>Pseudomonadati</taxon>
        <taxon>Pseudomonadota</taxon>
        <taxon>Alphaproteobacteria</taxon>
        <taxon>Rhodospirillales</taxon>
        <taxon>Dongiaceae</taxon>
        <taxon>Dongia</taxon>
    </lineage>
</organism>
<evidence type="ECO:0000256" key="5">
    <source>
        <dbReference type="ARBA" id="ARBA00020076"/>
    </source>
</evidence>
<keyword evidence="6" id="KW-0349">Heme</keyword>
<dbReference type="NCBIfam" id="TIGR02970">
    <property type="entry name" value="succ_dehyd_cytB"/>
    <property type="match status" value="1"/>
</dbReference>
<keyword evidence="15" id="KW-1185">Reference proteome</keyword>
<dbReference type="SUPFAM" id="SSF81343">
    <property type="entry name" value="Fumarate reductase respiratory complex transmembrane subunits"/>
    <property type="match status" value="1"/>
</dbReference>
<evidence type="ECO:0000313" key="15">
    <source>
        <dbReference type="Proteomes" id="UP000295783"/>
    </source>
</evidence>
<evidence type="ECO:0000256" key="12">
    <source>
        <dbReference type="ARBA" id="ARBA00025912"/>
    </source>
</evidence>
<comment type="caution">
    <text evidence="14">The sequence shown here is derived from an EMBL/GenBank/DDBJ whole genome shotgun (WGS) entry which is preliminary data.</text>
</comment>
<evidence type="ECO:0000256" key="2">
    <source>
        <dbReference type="ARBA" id="ARBA00004050"/>
    </source>
</evidence>
<keyword evidence="10" id="KW-0408">Iron</keyword>
<feature type="transmembrane region" description="Helical" evidence="13">
    <location>
        <begin position="60"/>
        <end position="81"/>
    </location>
</feature>
<dbReference type="CDD" id="cd03499">
    <property type="entry name" value="SQR_TypeC_SdhC"/>
    <property type="match status" value="1"/>
</dbReference>
<sequence>MIAGENLRGPAAQAIRTGNIMAESQSSGARRHSRPLSPHLQVYKPQLTSITSILHRFSGIALGLGLLYLVCWLVAAAQGMAAFDALQDFNGSVIGRLLLFGWSVAFFYHLLNGIRHLAWDAGFGFELPAAYRSGYAVLIGTGLLTIAAWVYAYFQMGVL</sequence>
<dbReference type="GO" id="GO:0016020">
    <property type="term" value="C:membrane"/>
    <property type="evidence" value="ECO:0007669"/>
    <property type="project" value="UniProtKB-SubCell"/>
</dbReference>
<dbReference type="EMBL" id="SNYW01000008">
    <property type="protein sequence ID" value="TDQ82107.1"/>
    <property type="molecule type" value="Genomic_DNA"/>
</dbReference>
<dbReference type="Proteomes" id="UP000295783">
    <property type="component" value="Unassembled WGS sequence"/>
</dbReference>
<evidence type="ECO:0000256" key="6">
    <source>
        <dbReference type="ARBA" id="ARBA00022617"/>
    </source>
</evidence>
<name>A0A4R6WRF8_9PROT</name>
<evidence type="ECO:0000256" key="9">
    <source>
        <dbReference type="ARBA" id="ARBA00022989"/>
    </source>
</evidence>
<comment type="similarity">
    <text evidence="4">Belongs to the cytochrome b560 family.</text>
</comment>
<keyword evidence="8" id="KW-0479">Metal-binding</keyword>
<evidence type="ECO:0000256" key="8">
    <source>
        <dbReference type="ARBA" id="ARBA00022723"/>
    </source>
</evidence>
<evidence type="ECO:0000256" key="13">
    <source>
        <dbReference type="SAM" id="Phobius"/>
    </source>
</evidence>
<feature type="transmembrane region" description="Helical" evidence="13">
    <location>
        <begin position="135"/>
        <end position="154"/>
    </location>
</feature>